<reference evidence="2 3" key="1">
    <citation type="submission" date="2019-09" db="EMBL/GenBank/DDBJ databases">
        <title>A chromosome-level genome assembly of the Chinese tupelo Nyssa sinensis.</title>
        <authorList>
            <person name="Yang X."/>
            <person name="Kang M."/>
            <person name="Yang Y."/>
            <person name="Xiong H."/>
            <person name="Wang M."/>
            <person name="Zhang Z."/>
            <person name="Wang Z."/>
            <person name="Wu H."/>
            <person name="Ma T."/>
            <person name="Liu J."/>
            <person name="Xi Z."/>
        </authorList>
    </citation>
    <scope>NUCLEOTIDE SEQUENCE [LARGE SCALE GENOMIC DNA]</scope>
    <source>
        <strain evidence="2">J267</strain>
        <tissue evidence="2">Leaf</tissue>
    </source>
</reference>
<accession>A0A5J5BWE2</accession>
<name>A0A5J5BWE2_9ASTE</name>
<feature type="region of interest" description="Disordered" evidence="1">
    <location>
        <begin position="1"/>
        <end position="46"/>
    </location>
</feature>
<feature type="compositionally biased region" description="Basic residues" evidence="1">
    <location>
        <begin position="18"/>
        <end position="31"/>
    </location>
</feature>
<evidence type="ECO:0000313" key="3">
    <source>
        <dbReference type="Proteomes" id="UP000325577"/>
    </source>
</evidence>
<protein>
    <submittedName>
        <fullName evidence="2">Uncharacterized protein</fullName>
    </submittedName>
</protein>
<organism evidence="2 3">
    <name type="scientific">Nyssa sinensis</name>
    <dbReference type="NCBI Taxonomy" id="561372"/>
    <lineage>
        <taxon>Eukaryota</taxon>
        <taxon>Viridiplantae</taxon>
        <taxon>Streptophyta</taxon>
        <taxon>Embryophyta</taxon>
        <taxon>Tracheophyta</taxon>
        <taxon>Spermatophyta</taxon>
        <taxon>Magnoliopsida</taxon>
        <taxon>eudicotyledons</taxon>
        <taxon>Gunneridae</taxon>
        <taxon>Pentapetalae</taxon>
        <taxon>asterids</taxon>
        <taxon>Cornales</taxon>
        <taxon>Nyssaceae</taxon>
        <taxon>Nyssa</taxon>
    </lineage>
</organism>
<proteinExistence type="predicted"/>
<dbReference type="Proteomes" id="UP000325577">
    <property type="component" value="Linkage Group LG1"/>
</dbReference>
<dbReference type="AlphaFoldDB" id="A0A5J5BWE2"/>
<evidence type="ECO:0000313" key="2">
    <source>
        <dbReference type="EMBL" id="KAA8547309.1"/>
    </source>
</evidence>
<dbReference type="EMBL" id="CM018032">
    <property type="protein sequence ID" value="KAA8547309.1"/>
    <property type="molecule type" value="Genomic_DNA"/>
</dbReference>
<evidence type="ECO:0000256" key="1">
    <source>
        <dbReference type="SAM" id="MobiDB-lite"/>
    </source>
</evidence>
<feature type="compositionally biased region" description="Basic and acidic residues" evidence="1">
    <location>
        <begin position="1"/>
        <end position="10"/>
    </location>
</feature>
<gene>
    <name evidence="2" type="ORF">F0562_003827</name>
</gene>
<keyword evidence="3" id="KW-1185">Reference proteome</keyword>
<sequence length="87" mass="9976">MSLKENQKEEGETETNQRKLRSAAKGSKSHIPHSAFSHSPLPVGNRAPIDDGDLLCLRRFTGNRQRQLRLHELHLWRWFSTTTVAVT</sequence>